<sequence>MQAPGSRTGSRFGPYELRSMLGKGGMGEVYEAYDTGKDRVVALKLLAPELAQDPAYQVRFRRESQAAAKLAEPHVIPIHDWGVIDGVLFIDMRLVPGTDLRTVLRAGGPLSPDRAVAVVEQIAAALDAAHAGGLVHRDVKPANILVTPADFAYLADFGIAHTEGDSAVTQAGMAMGSYIYMAPERFDVGPISGRADVYSLACVLHECLTGAAPFPAASMSVLIRAHLSEAPPKPSTLLPGLPSSLDEVIAIGMAKDPADRYASAGELAVAAREALVAAIQDGLPMRGPQGAGAMGVPSPGTGAAAGAAAFGAAGARNPVPGKAPEGWNLPGGVGTGGHPVPGGQGAPGGGGTGGRGVPGGADAGQAGPVGGGSGSHEVPGGRKLGGADAGGRTVSGGRKVPGEGRGTAGSDDDNADAVPTPTGEFRVVGAVTATGGIETSRSQTQATGAQPTLIIRPPANPETAGFQRVPAEGTGEVSIPAVIQPTGPAEIRPDDTYFTPLPPADAPVAPEPPPAYTPDQGLPKMRPFPDAHLYEGAQPGATSGPVPQTPYPAPAGFADATPSGPVPQRAAPTQRYAGPPPEYVDTGRSNPNPRFGPNADATAAGGPGAGSPFGAPDPVRPPLDGASGPIPQRSAPTQRYQGGPQGSAEFGDNPEAPFGSDPAAPNPFPDNRFGAANGRGGPFESDPDALNSAAGNRFGAASGPGGSFGSDPDAPNPVSGNRFGAASAPGGPFGADPGAPGAAPGGPFGAGPEGHSGPVPQRSAPTQRYSGDPRVGEYVDSGRSNPNPRFGPGGPESESPAGGFADEEPPFGEAGAPDARFRAPDSSSDARFAAPAGMFGEEDSPHRFGPTEKFGGEDDRFGSAPDGFDDDRTAQPARFASGQDRFDDDHDRPGPDSRFGAPAGGFGDPDRFGEPQSGAPDRFGAPTEQYRGVPGQGEDPRRVAATRQYGGQEGPATEQYDPAAFDAQRSAPTQHYQGASPSGEPFGAPDPQRAQATQQYRGGAAPFPAHQAPSDEPYGGQEAYAQYDENNAYGDHAYRDPAYGADPYGPDPGYAEPAWQQRDSGRNKALLPILVGVLTVAVLVIGGAIGWRLMSGGDSATDTAAAPSSAAPIGGGGAATTAPRATTAAPTTSAGPVTLPAGAQPCESGSTGGAFGKAAIGSTVTSCGFAEAVRAAYASGGSAAGPRSVVATSPVTGRTYTMDCTPAGKLVTCTGGENAVVYVY</sequence>
<dbReference type="AlphaFoldDB" id="A0A317P1I8"/>
<dbReference type="GO" id="GO:0004674">
    <property type="term" value="F:protein serine/threonine kinase activity"/>
    <property type="evidence" value="ECO:0007669"/>
    <property type="project" value="UniProtKB-KW"/>
</dbReference>
<keyword evidence="9" id="KW-0472">Membrane</keyword>
<dbReference type="Gene3D" id="3.30.200.20">
    <property type="entry name" value="Phosphorylase Kinase, domain 1"/>
    <property type="match status" value="1"/>
</dbReference>
<dbReference type="InterPro" id="IPR017441">
    <property type="entry name" value="Protein_kinase_ATP_BS"/>
</dbReference>
<dbReference type="Gene3D" id="1.10.510.10">
    <property type="entry name" value="Transferase(Phosphotransferase) domain 1"/>
    <property type="match status" value="1"/>
</dbReference>
<dbReference type="PANTHER" id="PTHR43289:SF6">
    <property type="entry name" value="SERINE_THREONINE-PROTEIN KINASE NEKL-3"/>
    <property type="match status" value="1"/>
</dbReference>
<gene>
    <name evidence="11" type="ORF">DFR69_101822</name>
</gene>
<dbReference type="GO" id="GO:0005524">
    <property type="term" value="F:ATP binding"/>
    <property type="evidence" value="ECO:0007669"/>
    <property type="project" value="UniProtKB-UniRule"/>
</dbReference>
<feature type="compositionally biased region" description="Polar residues" evidence="8">
    <location>
        <begin position="970"/>
        <end position="980"/>
    </location>
</feature>
<feature type="compositionally biased region" description="Low complexity" evidence="8">
    <location>
        <begin position="1099"/>
        <end position="1112"/>
    </location>
</feature>
<feature type="compositionally biased region" description="Basic and acidic residues" evidence="8">
    <location>
        <begin position="884"/>
        <end position="895"/>
    </location>
</feature>
<keyword evidence="12" id="KW-1185">Reference proteome</keyword>
<reference evidence="11 12" key="1">
    <citation type="submission" date="2018-05" db="EMBL/GenBank/DDBJ databases">
        <title>Genomic Encyclopedia of Type Strains, Phase IV (KMG-IV): sequencing the most valuable type-strain genomes for metagenomic binning, comparative biology and taxonomic classification.</title>
        <authorList>
            <person name="Goeker M."/>
        </authorList>
    </citation>
    <scope>NUCLEOTIDE SEQUENCE [LARGE SCALE GENOMIC DNA]</scope>
    <source>
        <strain evidence="11 12">DSM 44717</strain>
    </source>
</reference>
<dbReference type="PROSITE" id="PS50011">
    <property type="entry name" value="PROTEIN_KINASE_DOM"/>
    <property type="match status" value="1"/>
</dbReference>
<feature type="compositionally biased region" description="Basic and acidic residues" evidence="8">
    <location>
        <begin position="843"/>
        <end position="861"/>
    </location>
</feature>
<evidence type="ECO:0000256" key="3">
    <source>
        <dbReference type="ARBA" id="ARBA00022679"/>
    </source>
</evidence>
<evidence type="ECO:0000256" key="2">
    <source>
        <dbReference type="ARBA" id="ARBA00022527"/>
    </source>
</evidence>
<feature type="region of interest" description="Disordered" evidence="8">
    <location>
        <begin position="319"/>
        <end position="421"/>
    </location>
</feature>
<dbReference type="InterPro" id="IPR011009">
    <property type="entry name" value="Kinase-like_dom_sf"/>
</dbReference>
<protein>
    <recommendedName>
        <fullName evidence="1">non-specific serine/threonine protein kinase</fullName>
        <ecNumber evidence="1">2.7.11.1</ecNumber>
    </recommendedName>
</protein>
<dbReference type="EC" id="2.7.11.1" evidence="1"/>
<keyword evidence="2 11" id="KW-0723">Serine/threonine-protein kinase</keyword>
<dbReference type="InterPro" id="IPR008271">
    <property type="entry name" value="Ser/Thr_kinase_AS"/>
</dbReference>
<evidence type="ECO:0000256" key="9">
    <source>
        <dbReference type="SAM" id="Phobius"/>
    </source>
</evidence>
<dbReference type="SMART" id="SM00220">
    <property type="entry name" value="S_TKc"/>
    <property type="match status" value="1"/>
</dbReference>
<dbReference type="Pfam" id="PF00069">
    <property type="entry name" value="Pkinase"/>
    <property type="match status" value="1"/>
</dbReference>
<feature type="compositionally biased region" description="Gly residues" evidence="8">
    <location>
        <begin position="329"/>
        <end position="374"/>
    </location>
</feature>
<evidence type="ECO:0000259" key="10">
    <source>
        <dbReference type="PROSITE" id="PS50011"/>
    </source>
</evidence>
<keyword evidence="9" id="KW-1133">Transmembrane helix</keyword>
<feature type="compositionally biased region" description="Gly residues" evidence="8">
    <location>
        <begin position="743"/>
        <end position="754"/>
    </location>
</feature>
<dbReference type="InterPro" id="IPR000719">
    <property type="entry name" value="Prot_kinase_dom"/>
</dbReference>
<evidence type="ECO:0000256" key="1">
    <source>
        <dbReference type="ARBA" id="ARBA00012513"/>
    </source>
</evidence>
<evidence type="ECO:0000256" key="8">
    <source>
        <dbReference type="SAM" id="MobiDB-lite"/>
    </source>
</evidence>
<accession>A0A317P1I8</accession>
<evidence type="ECO:0000313" key="12">
    <source>
        <dbReference type="Proteomes" id="UP000246410"/>
    </source>
</evidence>
<name>A0A317P1I8_9NOCA</name>
<proteinExistence type="predicted"/>
<dbReference type="PROSITE" id="PS00108">
    <property type="entry name" value="PROTEIN_KINASE_ST"/>
    <property type="match status" value="1"/>
</dbReference>
<comment type="caution">
    <text evidence="11">The sequence shown here is derived from an EMBL/GenBank/DDBJ whole genome shotgun (WGS) entry which is preliminary data.</text>
</comment>
<feature type="region of interest" description="Disordered" evidence="8">
    <location>
        <begin position="506"/>
        <end position="1021"/>
    </location>
</feature>
<evidence type="ECO:0000256" key="6">
    <source>
        <dbReference type="ARBA" id="ARBA00022840"/>
    </source>
</evidence>
<keyword evidence="3" id="KW-0808">Transferase</keyword>
<keyword evidence="6 7" id="KW-0067">ATP-binding</keyword>
<dbReference type="CDD" id="cd14014">
    <property type="entry name" value="STKc_PknB_like"/>
    <property type="match status" value="1"/>
</dbReference>
<feature type="compositionally biased region" description="Pro residues" evidence="8">
    <location>
        <begin position="506"/>
        <end position="516"/>
    </location>
</feature>
<evidence type="ECO:0000313" key="11">
    <source>
        <dbReference type="EMBL" id="PWV81479.1"/>
    </source>
</evidence>
<feature type="domain" description="Protein kinase" evidence="10">
    <location>
        <begin position="15"/>
        <end position="275"/>
    </location>
</feature>
<keyword evidence="9" id="KW-0812">Transmembrane</keyword>
<dbReference type="PROSITE" id="PS00107">
    <property type="entry name" value="PROTEIN_KINASE_ATP"/>
    <property type="match status" value="1"/>
</dbReference>
<evidence type="ECO:0000256" key="4">
    <source>
        <dbReference type="ARBA" id="ARBA00022741"/>
    </source>
</evidence>
<dbReference type="Proteomes" id="UP000246410">
    <property type="component" value="Unassembled WGS sequence"/>
</dbReference>
<feature type="transmembrane region" description="Helical" evidence="9">
    <location>
        <begin position="1069"/>
        <end position="1091"/>
    </location>
</feature>
<feature type="compositionally biased region" description="Low complexity" evidence="8">
    <location>
        <begin position="723"/>
        <end position="742"/>
    </location>
</feature>
<organism evidence="11 12">
    <name type="scientific">Nocardia neocaledoniensis</name>
    <dbReference type="NCBI Taxonomy" id="236511"/>
    <lineage>
        <taxon>Bacteria</taxon>
        <taxon>Bacillati</taxon>
        <taxon>Actinomycetota</taxon>
        <taxon>Actinomycetes</taxon>
        <taxon>Mycobacteriales</taxon>
        <taxon>Nocardiaceae</taxon>
        <taxon>Nocardia</taxon>
    </lineage>
</organism>
<feature type="region of interest" description="Disordered" evidence="8">
    <location>
        <begin position="1033"/>
        <end position="1059"/>
    </location>
</feature>
<evidence type="ECO:0000256" key="7">
    <source>
        <dbReference type="PROSITE-ProRule" id="PRU10141"/>
    </source>
</evidence>
<keyword evidence="5 11" id="KW-0418">Kinase</keyword>
<dbReference type="SUPFAM" id="SSF56112">
    <property type="entry name" value="Protein kinase-like (PK-like)"/>
    <property type="match status" value="1"/>
</dbReference>
<feature type="compositionally biased region" description="Low complexity" evidence="8">
    <location>
        <begin position="1119"/>
        <end position="1136"/>
    </location>
</feature>
<feature type="binding site" evidence="7">
    <location>
        <position position="44"/>
    </location>
    <ligand>
        <name>ATP</name>
        <dbReference type="ChEBI" id="CHEBI:30616"/>
    </ligand>
</feature>
<feature type="region of interest" description="Disordered" evidence="8">
    <location>
        <begin position="1099"/>
        <end position="1143"/>
    </location>
</feature>
<dbReference type="EMBL" id="QGTL01000001">
    <property type="protein sequence ID" value="PWV81479.1"/>
    <property type="molecule type" value="Genomic_DNA"/>
</dbReference>
<evidence type="ECO:0000256" key="5">
    <source>
        <dbReference type="ARBA" id="ARBA00022777"/>
    </source>
</evidence>
<dbReference type="PANTHER" id="PTHR43289">
    <property type="entry name" value="MITOGEN-ACTIVATED PROTEIN KINASE KINASE KINASE 20-RELATED"/>
    <property type="match status" value="1"/>
</dbReference>
<dbReference type="FunFam" id="1.10.510.10:FF:000021">
    <property type="entry name" value="Serine/threonine protein kinase"/>
    <property type="match status" value="1"/>
</dbReference>
<keyword evidence="4 7" id="KW-0547">Nucleotide-binding</keyword>